<dbReference type="Gene3D" id="1.20.120.550">
    <property type="entry name" value="Membrane associated eicosanoid/glutathione metabolism-like domain"/>
    <property type="match status" value="1"/>
</dbReference>
<accession>A0A679J4M6</accession>
<evidence type="ECO:0000313" key="6">
    <source>
        <dbReference type="EMBL" id="CAA2102878.1"/>
    </source>
</evidence>
<evidence type="ECO:0000256" key="5">
    <source>
        <dbReference type="SAM" id="Phobius"/>
    </source>
</evidence>
<keyword evidence="2 5" id="KW-0812">Transmembrane</keyword>
<dbReference type="InterPro" id="IPR023352">
    <property type="entry name" value="MAPEG-like_dom_sf"/>
</dbReference>
<dbReference type="AlphaFoldDB" id="A0A679J4M6"/>
<dbReference type="SUPFAM" id="SSF161084">
    <property type="entry name" value="MAPEG domain-like"/>
    <property type="match status" value="1"/>
</dbReference>
<proteinExistence type="predicted"/>
<dbReference type="GO" id="GO:0016020">
    <property type="term" value="C:membrane"/>
    <property type="evidence" value="ECO:0007669"/>
    <property type="project" value="UniProtKB-SubCell"/>
</dbReference>
<feature type="transmembrane region" description="Helical" evidence="5">
    <location>
        <begin position="7"/>
        <end position="26"/>
    </location>
</feature>
<gene>
    <name evidence="6" type="ORF">MBUL_01909</name>
</gene>
<dbReference type="Pfam" id="PF01124">
    <property type="entry name" value="MAPEG"/>
    <property type="match status" value="1"/>
</dbReference>
<name>A0A679J4M6_9HYPH</name>
<keyword evidence="4 5" id="KW-0472">Membrane</keyword>
<comment type="subcellular location">
    <subcellularLocation>
        <location evidence="1">Membrane</location>
    </subcellularLocation>
</comment>
<dbReference type="InterPro" id="IPR001129">
    <property type="entry name" value="Membr-assoc_MAPEG"/>
</dbReference>
<protein>
    <recommendedName>
        <fullName evidence="7">MAPEG family protein</fullName>
    </recommendedName>
</protein>
<reference evidence="6" key="1">
    <citation type="submission" date="2019-12" db="EMBL/GenBank/DDBJ databases">
        <authorList>
            <person name="Cremers G."/>
        </authorList>
    </citation>
    <scope>NUCLEOTIDE SEQUENCE</scope>
    <source>
        <strain evidence="6">Mbul1</strain>
    </source>
</reference>
<evidence type="ECO:0000256" key="2">
    <source>
        <dbReference type="ARBA" id="ARBA00022692"/>
    </source>
</evidence>
<evidence type="ECO:0000256" key="1">
    <source>
        <dbReference type="ARBA" id="ARBA00004370"/>
    </source>
</evidence>
<evidence type="ECO:0008006" key="7">
    <source>
        <dbReference type="Google" id="ProtNLM"/>
    </source>
</evidence>
<keyword evidence="3 5" id="KW-1133">Transmembrane helix</keyword>
<feature type="transmembrane region" description="Helical" evidence="5">
    <location>
        <begin position="118"/>
        <end position="138"/>
    </location>
</feature>
<feature type="transmembrane region" description="Helical" evidence="5">
    <location>
        <begin position="69"/>
        <end position="97"/>
    </location>
</feature>
<dbReference type="EMBL" id="LR743504">
    <property type="protein sequence ID" value="CAA2102878.1"/>
    <property type="molecule type" value="Genomic_DNA"/>
</dbReference>
<sequence length="140" mass="15566">MSDPRHLVLWPVLAQIGLTFGLYVWLSAMRLLAVRRGEVEFGCFEFGRDEPAPIARITRNLSNQFELPVIVFACVALLVALDRVTWVDVAAAWLFFAGRVIHTAVQTLTDDVRLRGRVFVINVLGCAILVAHLCLVALGH</sequence>
<evidence type="ECO:0000256" key="3">
    <source>
        <dbReference type="ARBA" id="ARBA00022989"/>
    </source>
</evidence>
<evidence type="ECO:0000256" key="4">
    <source>
        <dbReference type="ARBA" id="ARBA00023136"/>
    </source>
</evidence>
<organism evidence="6">
    <name type="scientific">Methylobacterium bullatum</name>
    <dbReference type="NCBI Taxonomy" id="570505"/>
    <lineage>
        <taxon>Bacteria</taxon>
        <taxon>Pseudomonadati</taxon>
        <taxon>Pseudomonadota</taxon>
        <taxon>Alphaproteobacteria</taxon>
        <taxon>Hyphomicrobiales</taxon>
        <taxon>Methylobacteriaceae</taxon>
        <taxon>Methylobacterium</taxon>
    </lineage>
</organism>